<organism evidence="4 5">
    <name type="scientific">Gelidibacter salicanalis</name>
    <dbReference type="NCBI Taxonomy" id="291193"/>
    <lineage>
        <taxon>Bacteria</taxon>
        <taxon>Pseudomonadati</taxon>
        <taxon>Bacteroidota</taxon>
        <taxon>Flavobacteriia</taxon>
        <taxon>Flavobacteriales</taxon>
        <taxon>Flavobacteriaceae</taxon>
        <taxon>Gelidibacter</taxon>
    </lineage>
</organism>
<dbReference type="RefSeq" id="WP_146892429.1">
    <property type="nucleotide sequence ID" value="NZ_VORX01000003.1"/>
</dbReference>
<protein>
    <submittedName>
        <fullName evidence="4">GNAT family N-acetyltransferase</fullName>
    </submittedName>
</protein>
<name>A0A5C7API1_9FLAO</name>
<dbReference type="Pfam" id="PF00583">
    <property type="entry name" value="Acetyltransf_1"/>
    <property type="match status" value="1"/>
</dbReference>
<dbReference type="EMBL" id="VORX01000003">
    <property type="protein sequence ID" value="TXE08455.1"/>
    <property type="molecule type" value="Genomic_DNA"/>
</dbReference>
<evidence type="ECO:0000259" key="3">
    <source>
        <dbReference type="PROSITE" id="PS51186"/>
    </source>
</evidence>
<dbReference type="PANTHER" id="PTHR43877">
    <property type="entry name" value="AMINOALKYLPHOSPHONATE N-ACETYLTRANSFERASE-RELATED-RELATED"/>
    <property type="match status" value="1"/>
</dbReference>
<dbReference type="InterPro" id="IPR050832">
    <property type="entry name" value="Bact_Acetyltransf"/>
</dbReference>
<reference evidence="4 5" key="1">
    <citation type="submission" date="2019-08" db="EMBL/GenBank/DDBJ databases">
        <title>Genome sequence of Gelidibacter salicanalis IC162T.</title>
        <authorList>
            <person name="Bowman J.P."/>
        </authorList>
    </citation>
    <scope>NUCLEOTIDE SEQUENCE [LARGE SCALE GENOMIC DNA]</scope>
    <source>
        <strain evidence="4 5">IC162</strain>
    </source>
</reference>
<evidence type="ECO:0000256" key="1">
    <source>
        <dbReference type="ARBA" id="ARBA00022679"/>
    </source>
</evidence>
<accession>A0A5C7API1</accession>
<gene>
    <name evidence="4" type="ORF">ES711_08080</name>
</gene>
<sequence length="242" mass="28061">MSSPVKYLEWDSRFFNFPVYKITVTNGLDFEKTLSQTEDSQVLYYVFSDSIITNDNILSKYNGKLVDEKVILNKTGLQFKDTFKNPIEEYREHTPNDDLYQLAKISGEYSRYKTDDRLPSYTFDRMYNLWIENSCKNDDCIIYICRQDQRIVGFITLEIGSNSGTIGLIAVHDSMHGKGIGYELMRKAENHLVGLGIDTILVATQRSNENALNFYRRLEYGVKTVSNIYHFLINTDNIENSL</sequence>
<evidence type="ECO:0000256" key="2">
    <source>
        <dbReference type="ARBA" id="ARBA00023315"/>
    </source>
</evidence>
<dbReference type="OrthoDB" id="1342666at2"/>
<proteinExistence type="predicted"/>
<dbReference type="InterPro" id="IPR000182">
    <property type="entry name" value="GNAT_dom"/>
</dbReference>
<evidence type="ECO:0000313" key="5">
    <source>
        <dbReference type="Proteomes" id="UP000321734"/>
    </source>
</evidence>
<dbReference type="AlphaFoldDB" id="A0A5C7API1"/>
<dbReference type="PROSITE" id="PS51186">
    <property type="entry name" value="GNAT"/>
    <property type="match status" value="1"/>
</dbReference>
<dbReference type="Proteomes" id="UP000321734">
    <property type="component" value="Unassembled WGS sequence"/>
</dbReference>
<dbReference type="GO" id="GO:0016747">
    <property type="term" value="F:acyltransferase activity, transferring groups other than amino-acyl groups"/>
    <property type="evidence" value="ECO:0007669"/>
    <property type="project" value="InterPro"/>
</dbReference>
<keyword evidence="2" id="KW-0012">Acyltransferase</keyword>
<dbReference type="PANTHER" id="PTHR43877:SF2">
    <property type="entry name" value="AMINOALKYLPHOSPHONATE N-ACETYLTRANSFERASE-RELATED"/>
    <property type="match status" value="1"/>
</dbReference>
<dbReference type="CDD" id="cd04301">
    <property type="entry name" value="NAT_SF"/>
    <property type="match status" value="1"/>
</dbReference>
<dbReference type="Gene3D" id="3.40.630.30">
    <property type="match status" value="1"/>
</dbReference>
<feature type="domain" description="N-acetyltransferase" evidence="3">
    <location>
        <begin position="88"/>
        <end position="242"/>
    </location>
</feature>
<evidence type="ECO:0000313" key="4">
    <source>
        <dbReference type="EMBL" id="TXE08455.1"/>
    </source>
</evidence>
<dbReference type="InterPro" id="IPR016181">
    <property type="entry name" value="Acyl_CoA_acyltransferase"/>
</dbReference>
<dbReference type="SUPFAM" id="SSF55729">
    <property type="entry name" value="Acyl-CoA N-acyltransferases (Nat)"/>
    <property type="match status" value="1"/>
</dbReference>
<comment type="caution">
    <text evidence="4">The sequence shown here is derived from an EMBL/GenBank/DDBJ whole genome shotgun (WGS) entry which is preliminary data.</text>
</comment>
<keyword evidence="5" id="KW-1185">Reference proteome</keyword>
<keyword evidence="1 4" id="KW-0808">Transferase</keyword>